<dbReference type="PROSITE" id="PS50294">
    <property type="entry name" value="WD_REPEATS_REGION"/>
    <property type="match status" value="1"/>
</dbReference>
<dbReference type="PANTHER" id="PTHR19920:SF0">
    <property type="entry name" value="CYTOSOLIC IRON-SULFUR PROTEIN ASSEMBLY PROTEIN CIAO1-RELATED"/>
    <property type="match status" value="1"/>
</dbReference>
<keyword evidence="3" id="KW-1185">Reference proteome</keyword>
<dbReference type="OrthoDB" id="674604at2759"/>
<comment type="caution">
    <text evidence="2">The sequence shown here is derived from an EMBL/GenBank/DDBJ whole genome shotgun (WGS) entry which is preliminary data.</text>
</comment>
<organism evidence="2 3">
    <name type="scientific">Paramecium pentaurelia</name>
    <dbReference type="NCBI Taxonomy" id="43138"/>
    <lineage>
        <taxon>Eukaryota</taxon>
        <taxon>Sar</taxon>
        <taxon>Alveolata</taxon>
        <taxon>Ciliophora</taxon>
        <taxon>Intramacronucleata</taxon>
        <taxon>Oligohymenophorea</taxon>
        <taxon>Peniculida</taxon>
        <taxon>Parameciidae</taxon>
        <taxon>Paramecium</taxon>
    </lineage>
</organism>
<dbReference type="PANTHER" id="PTHR19920">
    <property type="entry name" value="WD40 PROTEIN CIAO1"/>
    <property type="match status" value="1"/>
</dbReference>
<evidence type="ECO:0008006" key="4">
    <source>
        <dbReference type="Google" id="ProtNLM"/>
    </source>
</evidence>
<dbReference type="EMBL" id="CAJJDO010000097">
    <property type="protein sequence ID" value="CAD8190940.1"/>
    <property type="molecule type" value="Genomic_DNA"/>
</dbReference>
<evidence type="ECO:0000313" key="3">
    <source>
        <dbReference type="Proteomes" id="UP000689195"/>
    </source>
</evidence>
<accession>A0A8S1WQ86</accession>
<evidence type="ECO:0000313" key="2">
    <source>
        <dbReference type="EMBL" id="CAD8190940.1"/>
    </source>
</evidence>
<dbReference type="SMART" id="SM00320">
    <property type="entry name" value="WD40"/>
    <property type="match status" value="2"/>
</dbReference>
<dbReference type="InterPro" id="IPR001680">
    <property type="entry name" value="WD40_rpt"/>
</dbReference>
<keyword evidence="1" id="KW-0853">WD repeat</keyword>
<feature type="repeat" description="WD" evidence="1">
    <location>
        <begin position="33"/>
        <end position="65"/>
    </location>
</feature>
<sequence length="254" mass="30162">MMKSDHFISGSYDKLIIIWKRNQNNQWICQQKLNGHTNAIFCLVLNNNEDLIASGGQDNTINLWQKQNEWFCSQTIKDHTKRVLGLSFNEEQNRLISCGQDYCILIIEQSEQNKQWNVIQKIKVKNYQGVRLCFIDNNTFTLLYPWGRDYMHVFELNTSNKQYSNTKDIPLKIKSGFENTQFPQQYIKSKCIIVNKNASNVNLIRKQQNGEFTIEQSIQFEKYQIFGYMTDDGQYLITWDAQSKEYQIRKYQEQ</sequence>
<dbReference type="Proteomes" id="UP000689195">
    <property type="component" value="Unassembled WGS sequence"/>
</dbReference>
<dbReference type="Pfam" id="PF00400">
    <property type="entry name" value="WD40"/>
    <property type="match status" value="2"/>
</dbReference>
<gene>
    <name evidence="2" type="ORF">PPENT_87.1.T0970194</name>
</gene>
<protein>
    <recommendedName>
        <fullName evidence="4">WD40-repeat-containing domain</fullName>
    </recommendedName>
</protein>
<reference evidence="2" key="1">
    <citation type="submission" date="2021-01" db="EMBL/GenBank/DDBJ databases">
        <authorList>
            <consortium name="Genoscope - CEA"/>
            <person name="William W."/>
        </authorList>
    </citation>
    <scope>NUCLEOTIDE SEQUENCE</scope>
</reference>
<dbReference type="PROSITE" id="PS50082">
    <property type="entry name" value="WD_REPEATS_2"/>
    <property type="match status" value="1"/>
</dbReference>
<evidence type="ECO:0000256" key="1">
    <source>
        <dbReference type="PROSITE-ProRule" id="PRU00221"/>
    </source>
</evidence>
<proteinExistence type="predicted"/>
<dbReference type="GO" id="GO:0097361">
    <property type="term" value="C:cytosolic [4Fe-4S] assembly targeting complex"/>
    <property type="evidence" value="ECO:0007669"/>
    <property type="project" value="TreeGrafter"/>
</dbReference>
<name>A0A8S1WQ86_9CILI</name>
<dbReference type="AlphaFoldDB" id="A0A8S1WQ86"/>
<dbReference type="GO" id="GO:0016226">
    <property type="term" value="P:iron-sulfur cluster assembly"/>
    <property type="evidence" value="ECO:0007669"/>
    <property type="project" value="TreeGrafter"/>
</dbReference>